<protein>
    <submittedName>
        <fullName evidence="2">HET-domain-containing protein</fullName>
    </submittedName>
</protein>
<reference evidence="2 3" key="1">
    <citation type="journal article" date="2016" name="Nat. Commun.">
        <title>Ectomycorrhizal ecology is imprinted in the genome of the dominant symbiotic fungus Cenococcum geophilum.</title>
        <authorList>
            <consortium name="DOE Joint Genome Institute"/>
            <person name="Peter M."/>
            <person name="Kohler A."/>
            <person name="Ohm R.A."/>
            <person name="Kuo A."/>
            <person name="Krutzmann J."/>
            <person name="Morin E."/>
            <person name="Arend M."/>
            <person name="Barry K.W."/>
            <person name="Binder M."/>
            <person name="Choi C."/>
            <person name="Clum A."/>
            <person name="Copeland A."/>
            <person name="Grisel N."/>
            <person name="Haridas S."/>
            <person name="Kipfer T."/>
            <person name="LaButti K."/>
            <person name="Lindquist E."/>
            <person name="Lipzen A."/>
            <person name="Maire R."/>
            <person name="Meier B."/>
            <person name="Mihaltcheva S."/>
            <person name="Molinier V."/>
            <person name="Murat C."/>
            <person name="Poggeler S."/>
            <person name="Quandt C.A."/>
            <person name="Sperisen C."/>
            <person name="Tritt A."/>
            <person name="Tisserant E."/>
            <person name="Crous P.W."/>
            <person name="Henrissat B."/>
            <person name="Nehls U."/>
            <person name="Egli S."/>
            <person name="Spatafora J.W."/>
            <person name="Grigoriev I.V."/>
            <person name="Martin F.M."/>
        </authorList>
    </citation>
    <scope>NUCLEOTIDE SEQUENCE [LARGE SCALE GENOMIC DNA]</scope>
    <source>
        <strain evidence="2 3">CBS 459.81</strain>
    </source>
</reference>
<dbReference type="InterPro" id="IPR010730">
    <property type="entry name" value="HET"/>
</dbReference>
<dbReference type="AlphaFoldDB" id="A0A8E2EJ97"/>
<sequence>MLKDCLESHGDCHHSSLGDLGKGPPPLPTRVLDVSSHERIKVSESHGERADYAALSHRWGPPTTAKLLLKKSNLNELRNGVPLCTLPKTYRDAVRFTKGMGLRYLWIDSLCILQDNRQDWLQEGEKMADVYSNALFTISATTAVGDSSGIFIRKYEQTTALYADSVSDKQNRVYLRGCYTHKQCTKSLEDGEMTRRGWIFQEALLSHRLIHFPSDCCIVWECRANFLSERSRTIDQIAPYCDGYKYSSRASPRQHTSTRIAFQRHWSGIIKDYTSRHLTVNDDRLHAISGTIEFVKKLTGFANVGGLWIPTLPYELFWLSRFKPNANVSDGENLSKERLYRAPSWSWVS</sequence>
<name>A0A8E2EJ97_9PEZI</name>
<dbReference type="EMBL" id="KV744827">
    <property type="protein sequence ID" value="OCK84966.1"/>
    <property type="molecule type" value="Genomic_DNA"/>
</dbReference>
<dbReference type="PANTHER" id="PTHR33112:SF9">
    <property type="entry name" value="HETEROKARYON INCOMPATIBILITY DOMAIN-CONTAINING PROTEIN"/>
    <property type="match status" value="1"/>
</dbReference>
<evidence type="ECO:0000259" key="1">
    <source>
        <dbReference type="Pfam" id="PF06985"/>
    </source>
</evidence>
<organism evidence="2 3">
    <name type="scientific">Lepidopterella palustris CBS 459.81</name>
    <dbReference type="NCBI Taxonomy" id="1314670"/>
    <lineage>
        <taxon>Eukaryota</taxon>
        <taxon>Fungi</taxon>
        <taxon>Dikarya</taxon>
        <taxon>Ascomycota</taxon>
        <taxon>Pezizomycotina</taxon>
        <taxon>Dothideomycetes</taxon>
        <taxon>Pleosporomycetidae</taxon>
        <taxon>Mytilinidiales</taxon>
        <taxon>Argynnaceae</taxon>
        <taxon>Lepidopterella</taxon>
    </lineage>
</organism>
<evidence type="ECO:0000313" key="2">
    <source>
        <dbReference type="EMBL" id="OCK84966.1"/>
    </source>
</evidence>
<accession>A0A8E2EJ97</accession>
<gene>
    <name evidence="2" type="ORF">K432DRAFT_287791</name>
</gene>
<evidence type="ECO:0000313" key="3">
    <source>
        <dbReference type="Proteomes" id="UP000250266"/>
    </source>
</evidence>
<keyword evidence="3" id="KW-1185">Reference proteome</keyword>
<dbReference type="Pfam" id="PF06985">
    <property type="entry name" value="HET"/>
    <property type="match status" value="1"/>
</dbReference>
<proteinExistence type="predicted"/>
<dbReference type="OrthoDB" id="5347061at2759"/>
<feature type="domain" description="Heterokaryon incompatibility" evidence="1">
    <location>
        <begin position="52"/>
        <end position="202"/>
    </location>
</feature>
<feature type="non-terminal residue" evidence="2">
    <location>
        <position position="1"/>
    </location>
</feature>
<dbReference type="Proteomes" id="UP000250266">
    <property type="component" value="Unassembled WGS sequence"/>
</dbReference>
<dbReference type="PANTHER" id="PTHR33112">
    <property type="entry name" value="DOMAIN PROTEIN, PUTATIVE-RELATED"/>
    <property type="match status" value="1"/>
</dbReference>